<evidence type="ECO:0000313" key="10">
    <source>
        <dbReference type="EMBL" id="GFN78398.1"/>
    </source>
</evidence>
<evidence type="ECO:0000259" key="9">
    <source>
        <dbReference type="Pfam" id="PF13843"/>
    </source>
</evidence>
<evidence type="ECO:0000256" key="6">
    <source>
        <dbReference type="ARBA" id="ARBA00049798"/>
    </source>
</evidence>
<feature type="binding site" evidence="8">
    <location>
        <position position="68"/>
    </location>
    <ligand>
        <name>Mg(2+)</name>
        <dbReference type="ChEBI" id="CHEBI:18420"/>
        <label>1</label>
    </ligand>
</feature>
<evidence type="ECO:0000256" key="2">
    <source>
        <dbReference type="ARBA" id="ARBA00022801"/>
    </source>
</evidence>
<dbReference type="InterPro" id="IPR029526">
    <property type="entry name" value="PGBD"/>
</dbReference>
<dbReference type="EMBL" id="BLXT01000588">
    <property type="protein sequence ID" value="GFN78398.1"/>
    <property type="molecule type" value="Genomic_DNA"/>
</dbReference>
<proteinExistence type="inferred from homology"/>
<dbReference type="Pfam" id="PF03747">
    <property type="entry name" value="ADP_ribosyl_GH"/>
    <property type="match status" value="1"/>
</dbReference>
<evidence type="ECO:0000256" key="8">
    <source>
        <dbReference type="PIRSR" id="PIRSR605502-1"/>
    </source>
</evidence>
<organism evidence="10 11">
    <name type="scientific">Plakobranchus ocellatus</name>
    <dbReference type="NCBI Taxonomy" id="259542"/>
    <lineage>
        <taxon>Eukaryota</taxon>
        <taxon>Metazoa</taxon>
        <taxon>Spiralia</taxon>
        <taxon>Lophotrochozoa</taxon>
        <taxon>Mollusca</taxon>
        <taxon>Gastropoda</taxon>
        <taxon>Heterobranchia</taxon>
        <taxon>Euthyneura</taxon>
        <taxon>Panpulmonata</taxon>
        <taxon>Sacoglossa</taxon>
        <taxon>Placobranchoidea</taxon>
        <taxon>Plakobranchidae</taxon>
        <taxon>Plakobranchus</taxon>
    </lineage>
</organism>
<dbReference type="Gene3D" id="1.10.4080.10">
    <property type="entry name" value="ADP-ribosylation/Crystallin J1"/>
    <property type="match status" value="1"/>
</dbReference>
<protein>
    <recommendedName>
        <fullName evidence="5">ADP-ribosylhydrolase ARH1</fullName>
        <ecNumber evidence="4">3.2.2.19</ecNumber>
    </recommendedName>
    <alternativeName>
        <fullName evidence="6">ADP-ribose-L-arginine cleaving enzyme</fullName>
    </alternativeName>
    <alternativeName>
        <fullName evidence="7">[Protein ADP-ribosylarginine] hydrolase</fullName>
    </alternativeName>
</protein>
<accession>A0AAV3Y8K7</accession>
<feature type="binding site" evidence="8">
    <location>
        <position position="67"/>
    </location>
    <ligand>
        <name>Mg(2+)</name>
        <dbReference type="ChEBI" id="CHEBI:18420"/>
        <label>1</label>
    </ligand>
</feature>
<keyword evidence="2 10" id="KW-0378">Hydrolase</keyword>
<dbReference type="EC" id="3.2.2.19" evidence="4"/>
<evidence type="ECO:0000256" key="7">
    <source>
        <dbReference type="ARBA" id="ARBA00049810"/>
    </source>
</evidence>
<reference evidence="10 11" key="1">
    <citation type="journal article" date="2021" name="Elife">
        <title>Chloroplast acquisition without the gene transfer in kleptoplastic sea slugs, Plakobranchus ocellatus.</title>
        <authorList>
            <person name="Maeda T."/>
            <person name="Takahashi S."/>
            <person name="Yoshida T."/>
            <person name="Shimamura S."/>
            <person name="Takaki Y."/>
            <person name="Nagai Y."/>
            <person name="Toyoda A."/>
            <person name="Suzuki Y."/>
            <person name="Arimoto A."/>
            <person name="Ishii H."/>
            <person name="Satoh N."/>
            <person name="Nishiyama T."/>
            <person name="Hasebe M."/>
            <person name="Maruyama T."/>
            <person name="Minagawa J."/>
            <person name="Obokata J."/>
            <person name="Shigenobu S."/>
        </authorList>
    </citation>
    <scope>NUCLEOTIDE SEQUENCE [LARGE SCALE GENOMIC DNA]</scope>
</reference>
<dbReference type="InterPro" id="IPR036705">
    <property type="entry name" value="Ribosyl_crysJ1_sf"/>
</dbReference>
<dbReference type="PANTHER" id="PTHR16222">
    <property type="entry name" value="ADP-RIBOSYLGLYCOHYDROLASE"/>
    <property type="match status" value="1"/>
</dbReference>
<evidence type="ECO:0000256" key="5">
    <source>
        <dbReference type="ARBA" id="ARBA00049773"/>
    </source>
</evidence>
<dbReference type="GO" id="GO:0046872">
    <property type="term" value="F:metal ion binding"/>
    <property type="evidence" value="ECO:0007669"/>
    <property type="project" value="UniProtKB-KW"/>
</dbReference>
<dbReference type="InterPro" id="IPR050792">
    <property type="entry name" value="ADP-ribosylglycohydrolase"/>
</dbReference>
<feature type="binding site" evidence="8">
    <location>
        <position position="317"/>
    </location>
    <ligand>
        <name>Mg(2+)</name>
        <dbReference type="ChEBI" id="CHEBI:18420"/>
        <label>1</label>
    </ligand>
</feature>
<keyword evidence="8" id="KW-0460">Magnesium</keyword>
<keyword evidence="8" id="KW-0479">Metal-binding</keyword>
<feature type="binding site" evidence="8">
    <location>
        <position position="314"/>
    </location>
    <ligand>
        <name>Mg(2+)</name>
        <dbReference type="ChEBI" id="CHEBI:18420"/>
        <label>1</label>
    </ligand>
</feature>
<comment type="cofactor">
    <cofactor evidence="8">
        <name>Mg(2+)</name>
        <dbReference type="ChEBI" id="CHEBI:18420"/>
    </cofactor>
    <text evidence="8">Binds 2 magnesium ions per subunit.</text>
</comment>
<dbReference type="GO" id="GO:0003875">
    <property type="term" value="F:ADP-ribosylarginine hydrolase activity"/>
    <property type="evidence" value="ECO:0007669"/>
    <property type="project" value="UniProtKB-EC"/>
</dbReference>
<keyword evidence="11" id="KW-1185">Reference proteome</keyword>
<evidence type="ECO:0000256" key="3">
    <source>
        <dbReference type="ARBA" id="ARBA00049582"/>
    </source>
</evidence>
<dbReference type="PANTHER" id="PTHR16222:SF26">
    <property type="entry name" value="ADP-RIBOSYLHYDROLASE ARH1"/>
    <property type="match status" value="1"/>
</dbReference>
<dbReference type="Proteomes" id="UP000735302">
    <property type="component" value="Unassembled WGS sequence"/>
</dbReference>
<evidence type="ECO:0000313" key="11">
    <source>
        <dbReference type="Proteomes" id="UP000735302"/>
    </source>
</evidence>
<gene>
    <name evidence="10" type="ORF">PoB_000490400</name>
</gene>
<comment type="function">
    <text evidence="3">Specifically acts as an arginine mono-ADP-ribosylhydrolase by mediating the removal of mono-ADP-ribose attached to arginine residues on proteins.</text>
</comment>
<evidence type="ECO:0000256" key="1">
    <source>
        <dbReference type="ARBA" id="ARBA00010702"/>
    </source>
</evidence>
<comment type="caution">
    <text evidence="10">The sequence shown here is derived from an EMBL/GenBank/DDBJ whole genome shotgun (WGS) entry which is preliminary data.</text>
</comment>
<dbReference type="Pfam" id="PF13843">
    <property type="entry name" value="DDE_Tnp_1_7"/>
    <property type="match status" value="1"/>
</dbReference>
<dbReference type="SUPFAM" id="SSF101478">
    <property type="entry name" value="ADP-ribosylglycohydrolase"/>
    <property type="match status" value="1"/>
</dbReference>
<dbReference type="FunFam" id="1.10.4080.10:FF:000002">
    <property type="entry name" value="ADP-ribosylarginine hydrolase isoform X1"/>
    <property type="match status" value="1"/>
</dbReference>
<comment type="similarity">
    <text evidence="1">Belongs to the ADP-ribosylglycohydrolase family.</text>
</comment>
<feature type="binding site" evidence="8">
    <location>
        <position position="316"/>
    </location>
    <ligand>
        <name>Mg(2+)</name>
        <dbReference type="ChEBI" id="CHEBI:18420"/>
        <label>1</label>
    </ligand>
</feature>
<dbReference type="AlphaFoldDB" id="A0AAV3Y8K7"/>
<feature type="domain" description="PiggyBac transposable element-derived protein" evidence="9">
    <location>
        <begin position="393"/>
        <end position="480"/>
    </location>
</feature>
<dbReference type="InterPro" id="IPR005502">
    <property type="entry name" value="Ribosyl_crysJ1"/>
</dbReference>
<name>A0AAV3Y8K7_9GAST</name>
<sequence>MARSTPAYSLKERYGHAMILSGVGDALGYKNGSWEFCHNGESIYKELKELGGLEKISVKLPKWMVSDDTVMHIATGEALIESSTQDDRQKLFLSLAKAYKKCMNDMAGRAPGLTCMNSTHQLRPLVPDGYQIPFNPRGGGCGAAMRAMCIGLRYPMPEQLNDLIAVSIESGRMTHHNPVGFLGSLASALFTAYAVQEKPARSWGQGLMDCLPLALEYIESTSRFVKENKETWDYFGTQWKKYLELRCLVNGEQDPVFPQPYGFKERDEFVKSVSYKGWGGSSGHDAPMIAYDAYLGAAGDWKELCYRSMFHAGDSDSTGVIAACWFGVTYGISSVPPKNHQRVEYRDRLEKIGHHLYDIAFPERITGSCKDTHKKRVWCYWLLEKSGATGYGSNPCGSVRSFWSNKPHEHMPWFARPMRRKRFEALYHTFLHAAGANAEEQEKIEPFLCKLTQAFQVAFYPGKKLCIKEMIIGFNKVMEIKSIQCLKALHAPFQDIWSM</sequence>
<evidence type="ECO:0000256" key="4">
    <source>
        <dbReference type="ARBA" id="ARBA00049725"/>
    </source>
</evidence>
<feature type="binding site" evidence="8">
    <location>
        <position position="66"/>
    </location>
    <ligand>
        <name>Mg(2+)</name>
        <dbReference type="ChEBI" id="CHEBI:18420"/>
        <label>1</label>
    </ligand>
</feature>